<evidence type="ECO:0000313" key="3">
    <source>
        <dbReference type="Proteomes" id="UP001439008"/>
    </source>
</evidence>
<proteinExistence type="predicted"/>
<feature type="compositionally biased region" description="Basic residues" evidence="1">
    <location>
        <begin position="1"/>
        <end position="11"/>
    </location>
</feature>
<feature type="compositionally biased region" description="Basic and acidic residues" evidence="1">
    <location>
        <begin position="73"/>
        <end position="126"/>
    </location>
</feature>
<organism evidence="2 3">
    <name type="scientific">Bonamia ostreae</name>
    <dbReference type="NCBI Taxonomy" id="126728"/>
    <lineage>
        <taxon>Eukaryota</taxon>
        <taxon>Sar</taxon>
        <taxon>Rhizaria</taxon>
        <taxon>Endomyxa</taxon>
        <taxon>Ascetosporea</taxon>
        <taxon>Haplosporida</taxon>
        <taxon>Bonamia</taxon>
    </lineage>
</organism>
<dbReference type="EMBL" id="JBDODL010000815">
    <property type="protein sequence ID" value="MES1920704.1"/>
    <property type="molecule type" value="Genomic_DNA"/>
</dbReference>
<feature type="region of interest" description="Disordered" evidence="1">
    <location>
        <begin position="1"/>
        <end position="126"/>
    </location>
</feature>
<gene>
    <name evidence="2" type="ORF">MHBO_002347</name>
</gene>
<feature type="compositionally biased region" description="Polar residues" evidence="1">
    <location>
        <begin position="164"/>
        <end position="173"/>
    </location>
</feature>
<comment type="caution">
    <text evidence="2">The sequence shown here is derived from an EMBL/GenBank/DDBJ whole genome shotgun (WGS) entry which is preliminary data.</text>
</comment>
<reference evidence="2 3" key="1">
    <citation type="journal article" date="2024" name="BMC Biol.">
        <title>Comparative genomics of Ascetosporea gives new insight into the evolutionary basis for animal parasitism in Rhizaria.</title>
        <authorList>
            <person name="Hiltunen Thoren M."/>
            <person name="Onut-Brannstrom I."/>
            <person name="Alfjorden A."/>
            <person name="Peckova H."/>
            <person name="Swords F."/>
            <person name="Hooper C."/>
            <person name="Holzer A.S."/>
            <person name="Bass D."/>
            <person name="Burki F."/>
        </authorList>
    </citation>
    <scope>NUCLEOTIDE SEQUENCE [LARGE SCALE GENOMIC DNA]</scope>
    <source>
        <strain evidence="2">20-A016</strain>
    </source>
</reference>
<name>A0ABV2AM10_9EUKA</name>
<sequence length="258" mass="29780">MSSKQNRKISGKRSFSSTSESSSPLKKKTKREKTRYRKLPKISKNSKNRTLPNRKFGKTTKSRSKGNFNSEKTTTEKKRNFKKEIDKKKKIDKVIDEKSSDKTITEKMPLEKKSHKVDSSKSEKKLDGVKNISLKEKLFIKPAKKIKSIKMSFKSSFPLKNAISSINKSNFKNPKTIKNENKNSQQKNFDGENSKLSQINNKSPIEKSDKTESKSRRKSENSNNGGWSTTKRPLRNFLQVKKMISTFNEELAEKIVFF</sequence>
<feature type="compositionally biased region" description="Polar residues" evidence="1">
    <location>
        <begin position="194"/>
        <end position="203"/>
    </location>
</feature>
<feature type="compositionally biased region" description="Basic residues" evidence="1">
    <location>
        <begin position="25"/>
        <end position="47"/>
    </location>
</feature>
<keyword evidence="3" id="KW-1185">Reference proteome</keyword>
<feature type="compositionally biased region" description="Basic and acidic residues" evidence="1">
    <location>
        <begin position="204"/>
        <end position="220"/>
    </location>
</feature>
<evidence type="ECO:0000313" key="2">
    <source>
        <dbReference type="EMBL" id="MES1920704.1"/>
    </source>
</evidence>
<evidence type="ECO:0000256" key="1">
    <source>
        <dbReference type="SAM" id="MobiDB-lite"/>
    </source>
</evidence>
<accession>A0ABV2AM10</accession>
<feature type="region of interest" description="Disordered" evidence="1">
    <location>
        <begin position="164"/>
        <end position="233"/>
    </location>
</feature>
<dbReference type="Proteomes" id="UP001439008">
    <property type="component" value="Unassembled WGS sequence"/>
</dbReference>
<feature type="compositionally biased region" description="Basic residues" evidence="1">
    <location>
        <begin position="55"/>
        <end position="64"/>
    </location>
</feature>
<protein>
    <submittedName>
        <fullName evidence="2">Uncharacterized protein</fullName>
    </submittedName>
</protein>
<feature type="compositionally biased region" description="Low complexity" evidence="1">
    <location>
        <begin position="12"/>
        <end position="24"/>
    </location>
</feature>